<sequence length="249" mass="28446">MIGSRAWMQLSQGRLSFKEKILLANQVLLPSALAFSKTLFLKSPAETSLKFAHIRMPDTAIVKDAVDELHSTAQPSIVMHSWRCYYWGVAIARTKHWQFDEESFAVACLMHDLGLNQNSSETCQCFTLASALKAEQLCLAHDYPEDRMTNISNAICLHFNGYLDETDNNLTKEVLLMQKATACDVIGTDLHRISTTFQNEVLQQFPRQQFNQQFRELLKKDALHRPHSRNALLCKLGLLQMIQMNPFIE</sequence>
<gene>
    <name evidence="2" type="ORF">D9K81_03695</name>
</gene>
<accession>A0ABX9TYH9</accession>
<protein>
    <submittedName>
        <fullName evidence="2">HD domain-containing protein</fullName>
    </submittedName>
</protein>
<dbReference type="InterPro" id="IPR006674">
    <property type="entry name" value="HD_domain"/>
</dbReference>
<feature type="domain" description="HD" evidence="1">
    <location>
        <begin position="79"/>
        <end position="180"/>
    </location>
</feature>
<name>A0ABX9TYH9_9GAMM</name>
<dbReference type="SUPFAM" id="SSF109604">
    <property type="entry name" value="HD-domain/PDEase-like"/>
    <property type="match status" value="1"/>
</dbReference>
<keyword evidence="3" id="KW-1185">Reference proteome</keyword>
<dbReference type="Proteomes" id="UP000280271">
    <property type="component" value="Unassembled WGS sequence"/>
</dbReference>
<proteinExistence type="predicted"/>
<dbReference type="PANTHER" id="PTHR35569:SF1">
    <property type="entry name" value="CYANAMIDE HYDRATASE DDI2-RELATED"/>
    <property type="match status" value="1"/>
</dbReference>
<dbReference type="Gene3D" id="1.10.3210.10">
    <property type="entry name" value="Hypothetical protein af1432"/>
    <property type="match status" value="1"/>
</dbReference>
<dbReference type="PANTHER" id="PTHR35569">
    <property type="entry name" value="CYANAMIDE HYDRATASE DDI2-RELATED"/>
    <property type="match status" value="1"/>
</dbReference>
<organism evidence="2 3">
    <name type="scientific">Acinetobacter chengduensis</name>
    <dbReference type="NCBI Taxonomy" id="2420890"/>
    <lineage>
        <taxon>Bacteria</taxon>
        <taxon>Pseudomonadati</taxon>
        <taxon>Pseudomonadota</taxon>
        <taxon>Gammaproteobacteria</taxon>
        <taxon>Moraxellales</taxon>
        <taxon>Moraxellaceae</taxon>
        <taxon>Acinetobacter</taxon>
    </lineage>
</organism>
<evidence type="ECO:0000313" key="2">
    <source>
        <dbReference type="EMBL" id="RLL23491.1"/>
    </source>
</evidence>
<evidence type="ECO:0000313" key="3">
    <source>
        <dbReference type="Proteomes" id="UP000280271"/>
    </source>
</evidence>
<evidence type="ECO:0000259" key="1">
    <source>
        <dbReference type="Pfam" id="PF01966"/>
    </source>
</evidence>
<reference evidence="2 3" key="1">
    <citation type="submission" date="2018-09" db="EMBL/GenBank/DDBJ databases">
        <title>The draft genome of Acinetobacter sp. strains.</title>
        <authorList>
            <person name="Qin J."/>
            <person name="Feng Y."/>
            <person name="Zong Z."/>
        </authorList>
    </citation>
    <scope>NUCLEOTIDE SEQUENCE [LARGE SCALE GENOMIC DNA]</scope>
    <source>
        <strain evidence="2 3">WCHAc060005</strain>
    </source>
</reference>
<comment type="caution">
    <text evidence="2">The sequence shown here is derived from an EMBL/GenBank/DDBJ whole genome shotgun (WGS) entry which is preliminary data.</text>
</comment>
<dbReference type="EMBL" id="RCHC01000003">
    <property type="protein sequence ID" value="RLL23491.1"/>
    <property type="molecule type" value="Genomic_DNA"/>
</dbReference>
<dbReference type="Pfam" id="PF01966">
    <property type="entry name" value="HD"/>
    <property type="match status" value="1"/>
</dbReference>
<dbReference type="RefSeq" id="WP_120373293.1">
    <property type="nucleotide sequence ID" value="NZ_RCHC01000003.1"/>
</dbReference>